<dbReference type="Pfam" id="PF03524">
    <property type="entry name" value="CagX"/>
    <property type="match status" value="1"/>
</dbReference>
<protein>
    <submittedName>
        <fullName evidence="3">Conjugal transfer protein TrbG</fullName>
    </submittedName>
</protein>
<accession>A0A5D6W0D8</accession>
<dbReference type="Proteomes" id="UP000323646">
    <property type="component" value="Unassembled WGS sequence"/>
</dbReference>
<feature type="signal peptide" evidence="2">
    <location>
        <begin position="1"/>
        <end position="22"/>
    </location>
</feature>
<dbReference type="InterPro" id="IPR038161">
    <property type="entry name" value="VirB9/CagX/TrbG_C_sf"/>
</dbReference>
<reference evidence="3 4" key="1">
    <citation type="submission" date="2019-08" db="EMBL/GenBank/DDBJ databases">
        <title>Selenomonas sp. mPRGC5 and Selenomonas sp. mPRGC8 isolated from ruminal fluid of dairy goat (Capra hircus).</title>
        <authorList>
            <person name="Poothong S."/>
            <person name="Nuengjamnong C."/>
            <person name="Tanasupawat S."/>
        </authorList>
    </citation>
    <scope>NUCLEOTIDE SEQUENCE [LARGE SCALE GENOMIC DNA]</scope>
    <source>
        <strain evidence="4">mPRGC5</strain>
    </source>
</reference>
<evidence type="ECO:0000256" key="2">
    <source>
        <dbReference type="SAM" id="SignalP"/>
    </source>
</evidence>
<gene>
    <name evidence="3" type="ORF">FZ040_12155</name>
</gene>
<dbReference type="InterPro" id="IPR010258">
    <property type="entry name" value="Conjugal_tfr_TrbG/VirB9/CagX"/>
</dbReference>
<keyword evidence="4" id="KW-1185">Reference proteome</keyword>
<evidence type="ECO:0000256" key="1">
    <source>
        <dbReference type="SAM" id="Coils"/>
    </source>
</evidence>
<sequence>MKNNKLKKIICGALLCSTFAVPYMGSVEAAKAPDVKAEAQQTEKSQQEMQDKLTALEGKLKAVEADKTGETNTAAIKEITEELKELHKQMESSAVAQSRIMEALDDVQYKNKEMEKFMEDPSDGYYGTAATEKYLVYPGGNGSTPSYTQDAINAQGNSTMIFAYAPNQLYKIYCRRGYLTDLAFHKGENIKFVGGGDTVGWTVTTSNVDGVPHLYIKPVVETSTTNLIVTTEKHSYQLILNTSDWYNPMVTWTYEAENLANGLLAKAKEDRLTTGQVATTNIASLDFSYRVSGGESSSRPSMVFSDGEKTFIKFDKMVARKYPLFIKEKSSKDMKITNYKVKDNYFIVEKVFDRAQIRLSDSEIITIKHSK</sequence>
<evidence type="ECO:0000313" key="3">
    <source>
        <dbReference type="EMBL" id="TYZ20194.1"/>
    </source>
</evidence>
<keyword evidence="1" id="KW-0175">Coiled coil</keyword>
<dbReference type="OrthoDB" id="9815808at2"/>
<keyword evidence="2" id="KW-0732">Signal</keyword>
<proteinExistence type="predicted"/>
<evidence type="ECO:0000313" key="4">
    <source>
        <dbReference type="Proteomes" id="UP000323646"/>
    </source>
</evidence>
<organism evidence="3 4">
    <name type="scientific">Selenomonas ruminis</name>
    <dbReference type="NCBI Taxonomy" id="2593411"/>
    <lineage>
        <taxon>Bacteria</taxon>
        <taxon>Bacillati</taxon>
        <taxon>Bacillota</taxon>
        <taxon>Negativicutes</taxon>
        <taxon>Selenomonadales</taxon>
        <taxon>Selenomonadaceae</taxon>
        <taxon>Selenomonas</taxon>
    </lineage>
</organism>
<comment type="caution">
    <text evidence="3">The sequence shown here is derived from an EMBL/GenBank/DDBJ whole genome shotgun (WGS) entry which is preliminary data.</text>
</comment>
<dbReference type="RefSeq" id="WP_149172238.1">
    <property type="nucleotide sequence ID" value="NZ_VTOY01000016.1"/>
</dbReference>
<dbReference type="EMBL" id="VTOY01000016">
    <property type="protein sequence ID" value="TYZ20194.1"/>
    <property type="molecule type" value="Genomic_DNA"/>
</dbReference>
<name>A0A5D6W0D8_9FIRM</name>
<feature type="coiled-coil region" evidence="1">
    <location>
        <begin position="39"/>
        <end position="96"/>
    </location>
</feature>
<dbReference type="Gene3D" id="2.60.40.2500">
    <property type="match status" value="1"/>
</dbReference>
<dbReference type="AlphaFoldDB" id="A0A5D6W0D8"/>
<feature type="chain" id="PRO_5039370616" evidence="2">
    <location>
        <begin position="23"/>
        <end position="371"/>
    </location>
</feature>